<evidence type="ECO:0000313" key="1">
    <source>
        <dbReference type="EMBL" id="AEO65876.1"/>
    </source>
</evidence>
<dbReference type="GeneID" id="11517414"/>
<organism evidence="1 2">
    <name type="scientific">Thermothielavioides terrestris (strain ATCC 38088 / NRRL 8126)</name>
    <name type="common">Thielavia terrestris</name>
    <dbReference type="NCBI Taxonomy" id="578455"/>
    <lineage>
        <taxon>Eukaryota</taxon>
        <taxon>Fungi</taxon>
        <taxon>Dikarya</taxon>
        <taxon>Ascomycota</taxon>
        <taxon>Pezizomycotina</taxon>
        <taxon>Sordariomycetes</taxon>
        <taxon>Sordariomycetidae</taxon>
        <taxon>Sordariales</taxon>
        <taxon>Chaetomiaceae</taxon>
        <taxon>Thermothielavioides</taxon>
        <taxon>Thermothielavioides terrestris</taxon>
    </lineage>
</organism>
<sequence length="153" mass="16183">MPITRTLGISDIEKSENHRGCNGATTSASCVLYAAAEKAPNEVGCAWESVNLTAKTDASPTLTRAHQARRPGYTLPLMTASPYSADAGSHGMCRALRTLVSRCSCSASLRLTSESIKPRPESGPLALLSSIHRGRIATSHGHLHSRAGDITNE</sequence>
<dbReference type="EMBL" id="CP003010">
    <property type="protein sequence ID" value="AEO65876.1"/>
    <property type="molecule type" value="Genomic_DNA"/>
</dbReference>
<dbReference type="HOGENOM" id="CLU_1714574_0_0_1"/>
<proteinExistence type="predicted"/>
<dbReference type="AlphaFoldDB" id="G2R2W0"/>
<accession>G2R2W0</accession>
<gene>
    <name evidence="1" type="ORF">THITE_2113441</name>
</gene>
<reference evidence="1 2" key="1">
    <citation type="journal article" date="2011" name="Nat. Biotechnol.">
        <title>Comparative genomic analysis of the thermophilic biomass-degrading fungi Myceliophthora thermophila and Thielavia terrestris.</title>
        <authorList>
            <person name="Berka R.M."/>
            <person name="Grigoriev I.V."/>
            <person name="Otillar R."/>
            <person name="Salamov A."/>
            <person name="Grimwood J."/>
            <person name="Reid I."/>
            <person name="Ishmael N."/>
            <person name="John T."/>
            <person name="Darmond C."/>
            <person name="Moisan M.-C."/>
            <person name="Henrissat B."/>
            <person name="Coutinho P.M."/>
            <person name="Lombard V."/>
            <person name="Natvig D.O."/>
            <person name="Lindquist E."/>
            <person name="Schmutz J."/>
            <person name="Lucas S."/>
            <person name="Harris P."/>
            <person name="Powlowski J."/>
            <person name="Bellemare A."/>
            <person name="Taylor D."/>
            <person name="Butler G."/>
            <person name="de Vries R.P."/>
            <person name="Allijn I.E."/>
            <person name="van den Brink J."/>
            <person name="Ushinsky S."/>
            <person name="Storms R."/>
            <person name="Powell A.J."/>
            <person name="Paulsen I.T."/>
            <person name="Elbourne L.D.H."/>
            <person name="Baker S.E."/>
            <person name="Magnuson J."/>
            <person name="LaBoissiere S."/>
            <person name="Clutterbuck A.J."/>
            <person name="Martinez D."/>
            <person name="Wogulis M."/>
            <person name="de Leon A.L."/>
            <person name="Rey M.W."/>
            <person name="Tsang A."/>
        </authorList>
    </citation>
    <scope>NUCLEOTIDE SEQUENCE [LARGE SCALE GENOMIC DNA]</scope>
    <source>
        <strain evidence="2">ATCC 38088 / NRRL 8126</strain>
    </source>
</reference>
<keyword evidence="2" id="KW-1185">Reference proteome</keyword>
<protein>
    <submittedName>
        <fullName evidence="1">Uncharacterized protein</fullName>
    </submittedName>
</protein>
<dbReference type="PROSITE" id="PS51257">
    <property type="entry name" value="PROKAR_LIPOPROTEIN"/>
    <property type="match status" value="1"/>
</dbReference>
<dbReference type="Proteomes" id="UP000008181">
    <property type="component" value="Chromosome 2"/>
</dbReference>
<dbReference type="RefSeq" id="XP_003652212.1">
    <property type="nucleotide sequence ID" value="XM_003652164.1"/>
</dbReference>
<dbReference type="KEGG" id="ttt:THITE_2113441"/>
<evidence type="ECO:0000313" key="2">
    <source>
        <dbReference type="Proteomes" id="UP000008181"/>
    </source>
</evidence>
<name>G2R2W0_THETT</name>